<dbReference type="PANTHER" id="PTHR45374">
    <property type="entry name" value="GLUTATHIONE S-TRANSFERASE TCHQD"/>
    <property type="match status" value="1"/>
</dbReference>
<evidence type="ECO:0000313" key="4">
    <source>
        <dbReference type="Proteomes" id="UP000029413"/>
    </source>
</evidence>
<dbReference type="InterPro" id="IPR004046">
    <property type="entry name" value="GST_C"/>
</dbReference>
<keyword evidence="4" id="KW-1185">Reference proteome</keyword>
<sequence length="248" mass="27751">MSQIKLYHFPMSICSMKVRLCLSELAVPYEERIVDIGLALENLEPWYVRLNPRGVVPTLCDGDLVVTDSAKIMHYLADRFETGLPQDPQQRAEVERWVKVADTFPLHAISYSRGGIPRGDELLASRLARIVENKARHPDLADTYSALYDRVSALRDASVDGEGTNAALAELNTVFSKLNAVLALKPFIGSETYSIADVIWTVTLARLDMLKLSDLFLSFPLLSTYYTRMIARPSFEAAGIRRAWVGTI</sequence>
<dbReference type="Gene3D" id="3.40.30.10">
    <property type="entry name" value="Glutaredoxin"/>
    <property type="match status" value="1"/>
</dbReference>
<dbReference type="CDD" id="cd00570">
    <property type="entry name" value="GST_N_family"/>
    <property type="match status" value="1"/>
</dbReference>
<feature type="domain" description="GST N-terminal" evidence="1">
    <location>
        <begin position="2"/>
        <end position="84"/>
    </location>
</feature>
<dbReference type="Gene3D" id="1.20.1050.10">
    <property type="match status" value="1"/>
</dbReference>
<feature type="domain" description="GST C-terminal" evidence="2">
    <location>
        <begin position="87"/>
        <end position="247"/>
    </location>
</feature>
<evidence type="ECO:0000259" key="1">
    <source>
        <dbReference type="PROSITE" id="PS50404"/>
    </source>
</evidence>
<dbReference type="SUPFAM" id="SSF52833">
    <property type="entry name" value="Thioredoxin-like"/>
    <property type="match status" value="1"/>
</dbReference>
<dbReference type="InterPro" id="IPR010987">
    <property type="entry name" value="Glutathione-S-Trfase_C-like"/>
</dbReference>
<evidence type="ECO:0000259" key="2">
    <source>
        <dbReference type="PROSITE" id="PS50405"/>
    </source>
</evidence>
<dbReference type="InterPro" id="IPR036282">
    <property type="entry name" value="Glutathione-S-Trfase_C_sf"/>
</dbReference>
<dbReference type="InterPro" id="IPR040079">
    <property type="entry name" value="Glutathione_S-Trfase"/>
</dbReference>
<dbReference type="PANTHER" id="PTHR45374:SF1">
    <property type="entry name" value="GLUTATHIONE S-TRANSFERASE TCHQD"/>
    <property type="match status" value="1"/>
</dbReference>
<dbReference type="SFLD" id="SFLDG00358">
    <property type="entry name" value="Main_(cytGST)"/>
    <property type="match status" value="1"/>
</dbReference>
<dbReference type="Pfam" id="PF13417">
    <property type="entry name" value="GST_N_3"/>
    <property type="match status" value="1"/>
</dbReference>
<evidence type="ECO:0000313" key="3">
    <source>
        <dbReference type="EMBL" id="AIO36271.1"/>
    </source>
</evidence>
<dbReference type="KEGG" id="bcen:DM39_4146"/>
<dbReference type="Proteomes" id="UP000029413">
    <property type="component" value="Chromosome 2"/>
</dbReference>
<dbReference type="AlphaFoldDB" id="A0AAN0VQI5"/>
<dbReference type="CDD" id="cd00299">
    <property type="entry name" value="GST_C_family"/>
    <property type="match status" value="1"/>
</dbReference>
<dbReference type="PROSITE" id="PS50405">
    <property type="entry name" value="GST_CTER"/>
    <property type="match status" value="1"/>
</dbReference>
<proteinExistence type="predicted"/>
<reference evidence="3 4" key="1">
    <citation type="submission" date="2014-05" db="EMBL/GenBank/DDBJ databases">
        <authorList>
            <person name="Bishop-Lilly K.A."/>
            <person name="Broomall S.M."/>
            <person name="Chain P.S."/>
            <person name="Chertkov O."/>
            <person name="Coyne S.R."/>
            <person name="Daligault H.E."/>
            <person name="Davenport K.W."/>
            <person name="Erkkila T."/>
            <person name="Frey K.G."/>
            <person name="Gibbons H.S."/>
            <person name="Gu W."/>
            <person name="Jaissle J."/>
            <person name="Johnson S.L."/>
            <person name="Koroleva G.I."/>
            <person name="Ladner J.T."/>
            <person name="Lo C.-C."/>
            <person name="Minogue T.D."/>
            <person name="Munk C."/>
            <person name="Palacios G.F."/>
            <person name="Redden C.L."/>
            <person name="Rosenzweig C.N."/>
            <person name="Scholz M.B."/>
            <person name="Teshima H."/>
            <person name="Xu Y."/>
        </authorList>
    </citation>
    <scope>NUCLEOTIDE SEQUENCE [LARGE SCALE GENOMIC DNA]</scope>
    <source>
        <strain evidence="3 4">DDS 22E-1</strain>
    </source>
</reference>
<dbReference type="InterPro" id="IPR044617">
    <property type="entry name" value="TCHQD"/>
</dbReference>
<organism evidence="3 4">
    <name type="scientific">Burkholderia cenocepacia</name>
    <dbReference type="NCBI Taxonomy" id="95486"/>
    <lineage>
        <taxon>Bacteria</taxon>
        <taxon>Pseudomonadati</taxon>
        <taxon>Pseudomonadota</taxon>
        <taxon>Betaproteobacteria</taxon>
        <taxon>Burkholderiales</taxon>
        <taxon>Burkholderiaceae</taxon>
        <taxon>Burkholderia</taxon>
        <taxon>Burkholderia cepacia complex</taxon>
    </lineage>
</organism>
<dbReference type="InterPro" id="IPR004045">
    <property type="entry name" value="Glutathione_S-Trfase_N"/>
</dbReference>
<protein>
    <submittedName>
        <fullName evidence="3">Tetrachloro-P-hydroquinone reductive dehalogenase</fullName>
    </submittedName>
</protein>
<dbReference type="PROSITE" id="PS50404">
    <property type="entry name" value="GST_NTER"/>
    <property type="match status" value="1"/>
</dbReference>
<dbReference type="InterPro" id="IPR036249">
    <property type="entry name" value="Thioredoxin-like_sf"/>
</dbReference>
<dbReference type="EMBL" id="CP007784">
    <property type="protein sequence ID" value="AIO36271.1"/>
    <property type="molecule type" value="Genomic_DNA"/>
</dbReference>
<dbReference type="SUPFAM" id="SSF47616">
    <property type="entry name" value="GST C-terminal domain-like"/>
    <property type="match status" value="1"/>
</dbReference>
<gene>
    <name evidence="3" type="primary">pcpC</name>
    <name evidence="3" type="ORF">DM39_4146</name>
</gene>
<accession>A0AAN0VQI5</accession>
<dbReference type="SFLD" id="SFLDS00019">
    <property type="entry name" value="Glutathione_Transferase_(cytos"/>
    <property type="match status" value="1"/>
</dbReference>
<name>A0AAN0VQI5_9BURK</name>
<dbReference type="Pfam" id="PF00043">
    <property type="entry name" value="GST_C"/>
    <property type="match status" value="1"/>
</dbReference>
<dbReference type="GO" id="GO:0004364">
    <property type="term" value="F:glutathione transferase activity"/>
    <property type="evidence" value="ECO:0007669"/>
    <property type="project" value="InterPro"/>
</dbReference>